<organism evidence="2 3">
    <name type="scientific">Nelumbo nucifera</name>
    <name type="common">Sacred lotus</name>
    <dbReference type="NCBI Taxonomy" id="4432"/>
    <lineage>
        <taxon>Eukaryota</taxon>
        <taxon>Viridiplantae</taxon>
        <taxon>Streptophyta</taxon>
        <taxon>Embryophyta</taxon>
        <taxon>Tracheophyta</taxon>
        <taxon>Spermatophyta</taxon>
        <taxon>Magnoliopsida</taxon>
        <taxon>Proteales</taxon>
        <taxon>Nelumbonaceae</taxon>
        <taxon>Nelumbo</taxon>
    </lineage>
</organism>
<sequence length="174" mass="20588">MAKIESHHIVFSFCFLSLFNLIYVFSLINWEEKHDLLQSSKQIRAYNLIIKYCTITYIHWGRGMATPIREPCDQQKLEFFCAFFINVESDLNTRSGSRKKWRLFIWVAFAFESEKKDKITESTWRYNMAGSAVKLKHAIKSMSNNPKAYYLCISYIVSHSYNSQVICCLRRMYG</sequence>
<evidence type="ECO:0000313" key="2">
    <source>
        <dbReference type="EMBL" id="DAD47399.1"/>
    </source>
</evidence>
<keyword evidence="1" id="KW-0812">Transmembrane</keyword>
<dbReference type="AlphaFoldDB" id="A0A822ZVV2"/>
<gene>
    <name evidence="2" type="ORF">HUJ06_017336</name>
</gene>
<accession>A0A822ZVV2</accession>
<keyword evidence="1" id="KW-1133">Transmembrane helix</keyword>
<dbReference type="EMBL" id="DUZY01000008">
    <property type="protein sequence ID" value="DAD47399.1"/>
    <property type="molecule type" value="Genomic_DNA"/>
</dbReference>
<proteinExistence type="predicted"/>
<comment type="caution">
    <text evidence="2">The sequence shown here is derived from an EMBL/GenBank/DDBJ whole genome shotgun (WGS) entry which is preliminary data.</text>
</comment>
<feature type="transmembrane region" description="Helical" evidence="1">
    <location>
        <begin position="9"/>
        <end position="30"/>
    </location>
</feature>
<keyword evidence="1" id="KW-0472">Membrane</keyword>
<name>A0A822ZVV2_NELNU</name>
<dbReference type="Proteomes" id="UP000607653">
    <property type="component" value="Unassembled WGS sequence"/>
</dbReference>
<reference evidence="2 3" key="1">
    <citation type="journal article" date="2020" name="Mol. Biol. Evol.">
        <title>Distinct Expression and Methylation Patterns for Genes with Different Fates following a Single Whole-Genome Duplication in Flowering Plants.</title>
        <authorList>
            <person name="Shi T."/>
            <person name="Rahmani R.S."/>
            <person name="Gugger P.F."/>
            <person name="Wang M."/>
            <person name="Li H."/>
            <person name="Zhang Y."/>
            <person name="Li Z."/>
            <person name="Wang Q."/>
            <person name="Van de Peer Y."/>
            <person name="Marchal K."/>
            <person name="Chen J."/>
        </authorList>
    </citation>
    <scope>NUCLEOTIDE SEQUENCE [LARGE SCALE GENOMIC DNA]</scope>
    <source>
        <tissue evidence="2">Leaf</tissue>
    </source>
</reference>
<keyword evidence="3" id="KW-1185">Reference proteome</keyword>
<evidence type="ECO:0000256" key="1">
    <source>
        <dbReference type="SAM" id="Phobius"/>
    </source>
</evidence>
<protein>
    <submittedName>
        <fullName evidence="2">Uncharacterized protein</fullName>
    </submittedName>
</protein>
<evidence type="ECO:0000313" key="3">
    <source>
        <dbReference type="Proteomes" id="UP000607653"/>
    </source>
</evidence>